<sequence length="287" mass="33398">MKNTDFQKLNIAYVERDIAWAYCIYHEDIKRPNLSISLSDKYYGRWKCWACGRNGRLNKQQMNKLNLSDCVVYKNDRHNLHTRWEQFNKSCYDNLQNYPLLKLGLAKELNISTESLDEWLVGFDGTSITIPMFREDLPEYGREGGCCGVQRRFPDGAKRCMTGSRLGLMYPYNYPDSYYIFICEGFSDGINVWDLGFSAMSRPHCHYIDGIKEMLCDVLEGIEQVIIIPDNDVVGKEGAEKLYNILKYDYECLVFSFDGAKDIRQYIQEKGKAYVGRELERLNEIGT</sequence>
<evidence type="ECO:0008006" key="2">
    <source>
        <dbReference type="Google" id="ProtNLM"/>
    </source>
</evidence>
<dbReference type="AlphaFoldDB" id="A0A6H1ZYF7"/>
<proteinExistence type="predicted"/>
<dbReference type="CDD" id="cd00188">
    <property type="entry name" value="TOPRIM"/>
    <property type="match status" value="1"/>
</dbReference>
<organism evidence="1">
    <name type="scientific">viral metagenome</name>
    <dbReference type="NCBI Taxonomy" id="1070528"/>
    <lineage>
        <taxon>unclassified sequences</taxon>
        <taxon>metagenomes</taxon>
        <taxon>organismal metagenomes</taxon>
    </lineage>
</organism>
<accession>A0A6H1ZYF7</accession>
<dbReference type="EMBL" id="MT144344">
    <property type="protein sequence ID" value="QJA52492.1"/>
    <property type="molecule type" value="Genomic_DNA"/>
</dbReference>
<gene>
    <name evidence="1" type="ORF">TM448A02752_0009</name>
</gene>
<dbReference type="SUPFAM" id="SSF56731">
    <property type="entry name" value="DNA primase core"/>
    <property type="match status" value="1"/>
</dbReference>
<name>A0A6H1ZYF7_9ZZZZ</name>
<protein>
    <recommendedName>
        <fullName evidence="2">Primase</fullName>
    </recommendedName>
</protein>
<reference evidence="1" key="1">
    <citation type="submission" date="2020-03" db="EMBL/GenBank/DDBJ databases">
        <title>The deep terrestrial virosphere.</title>
        <authorList>
            <person name="Holmfeldt K."/>
            <person name="Nilsson E."/>
            <person name="Simone D."/>
            <person name="Lopez-Fernandez M."/>
            <person name="Wu X."/>
            <person name="de Brujin I."/>
            <person name="Lundin D."/>
            <person name="Andersson A."/>
            <person name="Bertilsson S."/>
            <person name="Dopson M."/>
        </authorList>
    </citation>
    <scope>NUCLEOTIDE SEQUENCE</scope>
    <source>
        <strain evidence="1">TM448A02752</strain>
    </source>
</reference>
<dbReference type="Gene3D" id="3.40.1360.10">
    <property type="match status" value="1"/>
</dbReference>
<evidence type="ECO:0000313" key="1">
    <source>
        <dbReference type="EMBL" id="QJA52492.1"/>
    </source>
</evidence>
<dbReference type="Pfam" id="PF13155">
    <property type="entry name" value="Toprim_2"/>
    <property type="match status" value="1"/>
</dbReference>